<organism evidence="1 2">
    <name type="scientific">Streptomyces azureus</name>
    <dbReference type="NCBI Taxonomy" id="146537"/>
    <lineage>
        <taxon>Bacteria</taxon>
        <taxon>Bacillati</taxon>
        <taxon>Actinomycetota</taxon>
        <taxon>Actinomycetes</taxon>
        <taxon>Kitasatosporales</taxon>
        <taxon>Streptomycetaceae</taxon>
        <taxon>Streptomyces</taxon>
    </lineage>
</organism>
<dbReference type="PATRIC" id="fig|146537.3.peg.4051"/>
<proteinExistence type="predicted"/>
<reference evidence="1" key="1">
    <citation type="journal article" date="2015" name="Genome Announc.">
        <title>Draft Genome Sequence of Thiostrepton-Producing Streptomyces azureus ATCC 14921.</title>
        <authorList>
            <person name="Sakihara K."/>
            <person name="Maeda J."/>
            <person name="Tashiro K."/>
            <person name="Fujino Y."/>
            <person name="Kuhara S."/>
            <person name="Ohshima T."/>
            <person name="Ogata S."/>
            <person name="Doi K."/>
        </authorList>
    </citation>
    <scope>NUCLEOTIDE SEQUENCE [LARGE SCALE GENOMIC DNA]</scope>
    <source>
        <strain evidence="1">ATCC14921</strain>
    </source>
</reference>
<name>A0A0K8PM77_STRAJ</name>
<dbReference type="AlphaFoldDB" id="A0A0K8PM77"/>
<dbReference type="Proteomes" id="UP000053859">
    <property type="component" value="Unassembled WGS sequence"/>
</dbReference>
<protein>
    <submittedName>
        <fullName evidence="1">Uncharacterized protein</fullName>
    </submittedName>
</protein>
<evidence type="ECO:0000313" key="2">
    <source>
        <dbReference type="Proteomes" id="UP000053859"/>
    </source>
</evidence>
<accession>A0A0K8PM77</accession>
<evidence type="ECO:0000313" key="1">
    <source>
        <dbReference type="EMBL" id="GAP48985.1"/>
    </source>
</evidence>
<gene>
    <name evidence="1" type="ORF">SAZU_3850</name>
</gene>
<sequence length="49" mass="5405">MRSAAEVNEEIRALWRRTGGTLSAEDRAEYELLVVEWAAAMRGAVVKAA</sequence>
<keyword evidence="2" id="KW-1185">Reference proteome</keyword>
<dbReference type="EMBL" id="DF968288">
    <property type="protein sequence ID" value="GAP48985.1"/>
    <property type="molecule type" value="Genomic_DNA"/>
</dbReference>